<dbReference type="InterPro" id="IPR029032">
    <property type="entry name" value="AhpD-like"/>
</dbReference>
<sequence>MRVPEKPLHQYPWYIRPLFWSQKRKYKQILKSGLLWARVPRLFTAVAHFYGALDRKNSPLDPVLRSLIIVRVSQINWCHFCIDLNSSVLLERAGSMEKVSFLENWRESELFNDKEKVALKYAEAITYTDRQVSEKLMENLRQFFDDDSIIELTGLIAFQNLSSKFNSALDVPAQGFCKIPSDHKEFAKSRLNSVRNNPDSRKLL</sequence>
<dbReference type="EMBL" id="JSZA02000032">
    <property type="protein sequence ID" value="TGO03236.1"/>
    <property type="molecule type" value="Genomic_DNA"/>
</dbReference>
<dbReference type="Pfam" id="PF02627">
    <property type="entry name" value="CMD"/>
    <property type="match status" value="1"/>
</dbReference>
<evidence type="ECO:0000259" key="1">
    <source>
        <dbReference type="Pfam" id="PF02627"/>
    </source>
</evidence>
<dbReference type="Proteomes" id="UP000030428">
    <property type="component" value="Unassembled WGS sequence"/>
</dbReference>
<dbReference type="SUPFAM" id="SSF69118">
    <property type="entry name" value="AhpD-like"/>
    <property type="match status" value="1"/>
</dbReference>
<proteinExistence type="predicted"/>
<reference evidence="2 3" key="1">
    <citation type="journal article" date="2016" name="Front. Microbiol.">
        <title>Single-Cell (Meta-)Genomics of a Dimorphic Candidatus Thiomargarita nelsonii Reveals Genomic Plasticity.</title>
        <authorList>
            <person name="Flood B.E."/>
            <person name="Fliss P."/>
            <person name="Jones D.S."/>
            <person name="Dick G.J."/>
            <person name="Jain S."/>
            <person name="Kaster A.K."/>
            <person name="Winkel M."/>
            <person name="Mussmann M."/>
            <person name="Bailey J."/>
        </authorList>
    </citation>
    <scope>NUCLEOTIDE SEQUENCE [LARGE SCALE GENOMIC DNA]</scope>
    <source>
        <strain evidence="2">Hydrate Ridge</strain>
    </source>
</reference>
<dbReference type="Gene3D" id="1.20.1290.10">
    <property type="entry name" value="AhpD-like"/>
    <property type="match status" value="1"/>
</dbReference>
<name>A0A4E0RJN0_9GAMM</name>
<dbReference type="PANTHER" id="PTHR34846:SF10">
    <property type="entry name" value="CYTOPLASMIC PROTEIN"/>
    <property type="match status" value="1"/>
</dbReference>
<comment type="caution">
    <text evidence="2">The sequence shown here is derived from an EMBL/GenBank/DDBJ whole genome shotgun (WGS) entry which is preliminary data.</text>
</comment>
<feature type="domain" description="Carboxymuconolactone decarboxylase-like" evidence="1">
    <location>
        <begin position="40"/>
        <end position="124"/>
    </location>
</feature>
<keyword evidence="3" id="KW-1185">Reference proteome</keyword>
<dbReference type="InterPro" id="IPR003779">
    <property type="entry name" value="CMD-like"/>
</dbReference>
<evidence type="ECO:0000313" key="3">
    <source>
        <dbReference type="Proteomes" id="UP000030428"/>
    </source>
</evidence>
<organism evidence="2 3">
    <name type="scientific">Candidatus Thiomargarita nelsonii</name>
    <dbReference type="NCBI Taxonomy" id="1003181"/>
    <lineage>
        <taxon>Bacteria</taxon>
        <taxon>Pseudomonadati</taxon>
        <taxon>Pseudomonadota</taxon>
        <taxon>Gammaproteobacteria</taxon>
        <taxon>Thiotrichales</taxon>
        <taxon>Thiotrichaceae</taxon>
        <taxon>Thiomargarita</taxon>
    </lineage>
</organism>
<accession>A0A4E0RJN0</accession>
<dbReference type="AlphaFoldDB" id="A0A4E0RJN0"/>
<protein>
    <submittedName>
        <fullName evidence="2">Alkylhydroperoxidase</fullName>
    </submittedName>
</protein>
<dbReference type="GO" id="GO:0051920">
    <property type="term" value="F:peroxiredoxin activity"/>
    <property type="evidence" value="ECO:0007669"/>
    <property type="project" value="InterPro"/>
</dbReference>
<gene>
    <name evidence="2" type="ORF">PN36_10670</name>
</gene>
<evidence type="ECO:0000313" key="2">
    <source>
        <dbReference type="EMBL" id="TGO03236.1"/>
    </source>
</evidence>
<dbReference type="PANTHER" id="PTHR34846">
    <property type="entry name" value="4-CARBOXYMUCONOLACTONE DECARBOXYLASE FAMILY PROTEIN (AFU_ORTHOLOGUE AFUA_6G11590)"/>
    <property type="match status" value="1"/>
</dbReference>